<name>A0A7D9EFA2_PARCT</name>
<dbReference type="Gene3D" id="3.30.420.10">
    <property type="entry name" value="Ribonuclease H-like superfamily/Ribonuclease H"/>
    <property type="match status" value="1"/>
</dbReference>
<reference evidence="4" key="1">
    <citation type="submission" date="2020-04" db="EMBL/GenBank/DDBJ databases">
        <authorList>
            <person name="Alioto T."/>
            <person name="Alioto T."/>
            <person name="Gomez Garrido J."/>
        </authorList>
    </citation>
    <scope>NUCLEOTIDE SEQUENCE</scope>
    <source>
        <strain evidence="4">A484AB</strain>
    </source>
</reference>
<dbReference type="InterPro" id="IPR001965">
    <property type="entry name" value="Znf_PHD"/>
</dbReference>
<dbReference type="InterPro" id="IPR036397">
    <property type="entry name" value="RNaseH_sf"/>
</dbReference>
<dbReference type="InterPro" id="IPR019787">
    <property type="entry name" value="Znf_PHD-finger"/>
</dbReference>
<dbReference type="GO" id="GO:0003676">
    <property type="term" value="F:nucleic acid binding"/>
    <property type="evidence" value="ECO:0007669"/>
    <property type="project" value="InterPro"/>
</dbReference>
<gene>
    <name evidence="4" type="ORF">PACLA_8A032209</name>
</gene>
<accession>A0A7D9EFA2</accession>
<dbReference type="PANTHER" id="PTHR37984">
    <property type="entry name" value="PROTEIN CBG26694"/>
    <property type="match status" value="1"/>
</dbReference>
<dbReference type="Gene3D" id="3.30.40.10">
    <property type="entry name" value="Zinc/RING finger domain, C3HC4 (zinc finger)"/>
    <property type="match status" value="1"/>
</dbReference>
<dbReference type="SUPFAM" id="SSF53098">
    <property type="entry name" value="Ribonuclease H-like"/>
    <property type="match status" value="1"/>
</dbReference>
<keyword evidence="3" id="KW-0862">Zinc</keyword>
<dbReference type="OrthoDB" id="413122at2759"/>
<evidence type="ECO:0000313" key="4">
    <source>
        <dbReference type="EMBL" id="CAB4009128.1"/>
    </source>
</evidence>
<dbReference type="Proteomes" id="UP001152795">
    <property type="component" value="Unassembled WGS sequence"/>
</dbReference>
<evidence type="ECO:0000256" key="1">
    <source>
        <dbReference type="ARBA" id="ARBA00022723"/>
    </source>
</evidence>
<dbReference type="PANTHER" id="PTHR37984:SF5">
    <property type="entry name" value="PROTEIN NYNRIN-LIKE"/>
    <property type="match status" value="1"/>
</dbReference>
<evidence type="ECO:0000313" key="5">
    <source>
        <dbReference type="Proteomes" id="UP001152795"/>
    </source>
</evidence>
<dbReference type="PROSITE" id="PS01359">
    <property type="entry name" value="ZF_PHD_1"/>
    <property type="match status" value="1"/>
</dbReference>
<dbReference type="InterPro" id="IPR011011">
    <property type="entry name" value="Znf_FYVE_PHD"/>
</dbReference>
<dbReference type="PROSITE" id="PS50016">
    <property type="entry name" value="ZF_PHD_2"/>
    <property type="match status" value="1"/>
</dbReference>
<dbReference type="InterPro" id="IPR038765">
    <property type="entry name" value="Papain-like_cys_pep_sf"/>
</dbReference>
<keyword evidence="5" id="KW-1185">Reference proteome</keyword>
<keyword evidence="2" id="KW-0863">Zinc-finger</keyword>
<dbReference type="InterPro" id="IPR013083">
    <property type="entry name" value="Znf_RING/FYVE/PHD"/>
</dbReference>
<dbReference type="AlphaFoldDB" id="A0A7D9EFA2"/>
<dbReference type="EMBL" id="CACRXK020006346">
    <property type="protein sequence ID" value="CAB4009128.1"/>
    <property type="molecule type" value="Genomic_DNA"/>
</dbReference>
<dbReference type="Pfam" id="PF00628">
    <property type="entry name" value="PHD"/>
    <property type="match status" value="1"/>
</dbReference>
<dbReference type="InterPro" id="IPR012337">
    <property type="entry name" value="RNaseH-like_sf"/>
</dbReference>
<dbReference type="InterPro" id="IPR019786">
    <property type="entry name" value="Zinc_finger_PHD-type_CS"/>
</dbReference>
<evidence type="ECO:0000256" key="3">
    <source>
        <dbReference type="ARBA" id="ARBA00022833"/>
    </source>
</evidence>
<dbReference type="InterPro" id="IPR001584">
    <property type="entry name" value="Integrase_cat-core"/>
</dbReference>
<keyword evidence="1" id="KW-0479">Metal-binding</keyword>
<dbReference type="SMART" id="SM00249">
    <property type="entry name" value="PHD"/>
    <property type="match status" value="1"/>
</dbReference>
<dbReference type="GO" id="GO:0008270">
    <property type="term" value="F:zinc ion binding"/>
    <property type="evidence" value="ECO:0007669"/>
    <property type="project" value="UniProtKB-KW"/>
</dbReference>
<sequence>MPQYDFVADFIYWTMTRNGCAEIQISDQGREFVNQVSEELHQRTGTEHRITSAYHPQSNGLDERFNQTIQRALRKAVNEKQDNWDEAIDDILFAYRTSVQATTKHTPFYLMFGREARLPIQMEIVPEGKERTLEERLEELADLRKSYGKVADNIKESQDKQKKLYDAKHGASKQEFKQGSLVLLRNSRNDSRKGGKLDAKWLGPYEVVDCLGKNVFKIKNCSTGIENKKKVNAAVLKPYVPSTQQIQPQKDFARPEFKAGEVQTKQTQPQKVPCRQPFEGGYVKVCDSLYDDLAGSTKVQLAQCYQTLIDEFGRLEVDIPPVQTQTGSVDCGLFAIAFAYELAVGNFPVHEVRFDQKKMRSHLLACFEKRELTHFPQVRRQPATQPRQHNSVTIATLCECKLPEEYDNMISCDLCGKWFHFGCVEYDISISTSNEWLCRLCTPPAAKKPKLCM</sequence>
<organism evidence="4 5">
    <name type="scientific">Paramuricea clavata</name>
    <name type="common">Red gorgonian</name>
    <name type="synonym">Violescent sea-whip</name>
    <dbReference type="NCBI Taxonomy" id="317549"/>
    <lineage>
        <taxon>Eukaryota</taxon>
        <taxon>Metazoa</taxon>
        <taxon>Cnidaria</taxon>
        <taxon>Anthozoa</taxon>
        <taxon>Octocorallia</taxon>
        <taxon>Malacalcyonacea</taxon>
        <taxon>Plexauridae</taxon>
        <taxon>Paramuricea</taxon>
    </lineage>
</organism>
<dbReference type="SUPFAM" id="SSF57903">
    <property type="entry name" value="FYVE/PHD zinc finger"/>
    <property type="match status" value="1"/>
</dbReference>
<comment type="caution">
    <text evidence="4">The sequence shown here is derived from an EMBL/GenBank/DDBJ whole genome shotgun (WGS) entry which is preliminary data.</text>
</comment>
<protein>
    <submittedName>
        <fullName evidence="4">Retrotransposable element</fullName>
    </submittedName>
</protein>
<dbReference type="InterPro" id="IPR050951">
    <property type="entry name" value="Retrovirus_Pol_polyprotein"/>
</dbReference>
<proteinExistence type="predicted"/>
<dbReference type="GO" id="GO:0015074">
    <property type="term" value="P:DNA integration"/>
    <property type="evidence" value="ECO:0007669"/>
    <property type="project" value="InterPro"/>
</dbReference>
<dbReference type="PROSITE" id="PS50994">
    <property type="entry name" value="INTEGRASE"/>
    <property type="match status" value="1"/>
</dbReference>
<evidence type="ECO:0000256" key="2">
    <source>
        <dbReference type="ARBA" id="ARBA00022771"/>
    </source>
</evidence>
<dbReference type="SUPFAM" id="SSF54001">
    <property type="entry name" value="Cysteine proteinases"/>
    <property type="match status" value="1"/>
</dbReference>